<protein>
    <submittedName>
        <fullName evidence="3">Venom peptide</fullName>
    </submittedName>
</protein>
<feature type="chain" id="PRO_5024289744" evidence="1">
    <location>
        <begin position="24"/>
        <end position="66"/>
    </location>
</feature>
<dbReference type="InParanoid" id="A0A5K4F7Y0"/>
<evidence type="ECO:0000256" key="1">
    <source>
        <dbReference type="SAM" id="SignalP"/>
    </source>
</evidence>
<proteinExistence type="predicted"/>
<keyword evidence="2" id="KW-1185">Reference proteome</keyword>
<dbReference type="Proteomes" id="UP000008854">
    <property type="component" value="Unassembled WGS sequence"/>
</dbReference>
<accession>A0A5K4F7Y0</accession>
<feature type="signal peptide" evidence="1">
    <location>
        <begin position="1"/>
        <end position="23"/>
    </location>
</feature>
<reference evidence="2" key="1">
    <citation type="journal article" date="2012" name="PLoS Negl. Trop. Dis.">
        <title>A systematically improved high quality genome and transcriptome of the human blood fluke Schistosoma mansoni.</title>
        <authorList>
            <person name="Protasio A.V."/>
            <person name="Tsai I.J."/>
            <person name="Babbage A."/>
            <person name="Nichol S."/>
            <person name="Hunt M."/>
            <person name="Aslett M.A."/>
            <person name="De Silva N."/>
            <person name="Velarde G.S."/>
            <person name="Anderson T.J."/>
            <person name="Clark R.C."/>
            <person name="Davidson C."/>
            <person name="Dillon G.P."/>
            <person name="Holroyd N.E."/>
            <person name="LoVerde P.T."/>
            <person name="Lloyd C."/>
            <person name="McQuillan J."/>
            <person name="Oliveira G."/>
            <person name="Otto T.D."/>
            <person name="Parker-Manuel S.J."/>
            <person name="Quail M.A."/>
            <person name="Wilson R.A."/>
            <person name="Zerlotini A."/>
            <person name="Dunne D.W."/>
            <person name="Berriman M."/>
        </authorList>
    </citation>
    <scope>NUCLEOTIDE SEQUENCE [LARGE SCALE GENOMIC DNA]</scope>
    <source>
        <strain evidence="2">Puerto Rican</strain>
    </source>
</reference>
<sequence length="66" mass="7973">MKLIALLFLILLTISNIYESANALQMYVHENQCISDLQQLMDECGDEYFSKFYARERYKRRDRFRG</sequence>
<name>A0A5K4F7Y0_SCHMA</name>
<organism evidence="2 3">
    <name type="scientific">Schistosoma mansoni</name>
    <name type="common">Blood fluke</name>
    <dbReference type="NCBI Taxonomy" id="6183"/>
    <lineage>
        <taxon>Eukaryota</taxon>
        <taxon>Metazoa</taxon>
        <taxon>Spiralia</taxon>
        <taxon>Lophotrochozoa</taxon>
        <taxon>Platyhelminthes</taxon>
        <taxon>Trematoda</taxon>
        <taxon>Digenea</taxon>
        <taxon>Strigeidida</taxon>
        <taxon>Schistosomatoidea</taxon>
        <taxon>Schistosomatidae</taxon>
        <taxon>Schistosoma</taxon>
    </lineage>
</organism>
<dbReference type="WBParaSite" id="Smp_322460.1">
    <property type="protein sequence ID" value="Smp_322460.1"/>
    <property type="gene ID" value="Smp_322460"/>
</dbReference>
<evidence type="ECO:0000313" key="3">
    <source>
        <dbReference type="WBParaSite" id="Smp_322460.1"/>
    </source>
</evidence>
<reference evidence="3" key="2">
    <citation type="submission" date="2019-11" db="UniProtKB">
        <authorList>
            <consortium name="WormBaseParasite"/>
        </authorList>
    </citation>
    <scope>IDENTIFICATION</scope>
    <source>
        <strain evidence="3">Puerto Rican</strain>
    </source>
</reference>
<evidence type="ECO:0000313" key="2">
    <source>
        <dbReference type="Proteomes" id="UP000008854"/>
    </source>
</evidence>
<dbReference type="AlphaFoldDB" id="A0A5K4F7Y0"/>
<keyword evidence="1" id="KW-0732">Signal</keyword>